<dbReference type="AlphaFoldDB" id="A0A486XIR6"/>
<keyword evidence="1" id="KW-0175">Coiled coil</keyword>
<sequence>MTFRDSLKERTALRIREAIDRIKLGQPTNRELKKRKNLKLNKSTVEKEADLATGALRHYPEIIKEINDYQPALKEISASFSDDSDASLILLQQENTKLKQQKKLANKAKIEESSKAKNLADEIERLKRENVAIHQYYTKTIAALFELIPPEKRHLLLSELRVSTASDKVVPIKR</sequence>
<evidence type="ECO:0000313" key="2">
    <source>
        <dbReference type="EMBL" id="VHO00119.1"/>
    </source>
</evidence>
<dbReference type="EMBL" id="CAAJGR010000002">
    <property type="protein sequence ID" value="VHO00119.1"/>
    <property type="molecule type" value="Genomic_DNA"/>
</dbReference>
<reference evidence="2" key="1">
    <citation type="submission" date="2019-04" db="EMBL/GenBank/DDBJ databases">
        <authorList>
            <person name="Brambilla D."/>
        </authorList>
    </citation>
    <scope>NUCLEOTIDE SEQUENCE</scope>
    <source>
        <strain evidence="2">BAL1</strain>
    </source>
</reference>
<accession>A0A486XIR6</accession>
<evidence type="ECO:0000256" key="1">
    <source>
        <dbReference type="SAM" id="Coils"/>
    </source>
</evidence>
<gene>
    <name evidence="2" type="ORF">BAL341_095</name>
</gene>
<name>A0A486XIR6_9GAMM</name>
<feature type="coiled-coil region" evidence="1">
    <location>
        <begin position="88"/>
        <end position="129"/>
    </location>
</feature>
<protein>
    <submittedName>
        <fullName evidence="2">Uncharacterized protein</fullName>
    </submittedName>
</protein>
<proteinExistence type="predicted"/>
<organism evidence="2">
    <name type="scientific">Rheinheimera sp. BAL341</name>
    <dbReference type="NCBI Taxonomy" id="1708203"/>
    <lineage>
        <taxon>Bacteria</taxon>
        <taxon>Pseudomonadati</taxon>
        <taxon>Pseudomonadota</taxon>
        <taxon>Gammaproteobacteria</taxon>
        <taxon>Chromatiales</taxon>
        <taxon>Chromatiaceae</taxon>
        <taxon>Rheinheimera</taxon>
    </lineage>
</organism>